<evidence type="ECO:0000256" key="2">
    <source>
        <dbReference type="ARBA" id="ARBA00022801"/>
    </source>
</evidence>
<dbReference type="InterPro" id="IPR000868">
    <property type="entry name" value="Isochorismatase-like_dom"/>
</dbReference>
<dbReference type="GO" id="GO:0016787">
    <property type="term" value="F:hydrolase activity"/>
    <property type="evidence" value="ECO:0007669"/>
    <property type="project" value="UniProtKB-KW"/>
</dbReference>
<evidence type="ECO:0000313" key="5">
    <source>
        <dbReference type="Proteomes" id="UP001302676"/>
    </source>
</evidence>
<reference evidence="4" key="1">
    <citation type="journal article" date="2023" name="Mol. Phylogenet. Evol.">
        <title>Genome-scale phylogeny and comparative genomics of the fungal order Sordariales.</title>
        <authorList>
            <person name="Hensen N."/>
            <person name="Bonometti L."/>
            <person name="Westerberg I."/>
            <person name="Brannstrom I.O."/>
            <person name="Guillou S."/>
            <person name="Cros-Aarteil S."/>
            <person name="Calhoun S."/>
            <person name="Haridas S."/>
            <person name="Kuo A."/>
            <person name="Mondo S."/>
            <person name="Pangilinan J."/>
            <person name="Riley R."/>
            <person name="LaButti K."/>
            <person name="Andreopoulos B."/>
            <person name="Lipzen A."/>
            <person name="Chen C."/>
            <person name="Yan M."/>
            <person name="Daum C."/>
            <person name="Ng V."/>
            <person name="Clum A."/>
            <person name="Steindorff A."/>
            <person name="Ohm R.A."/>
            <person name="Martin F."/>
            <person name="Silar P."/>
            <person name="Natvig D.O."/>
            <person name="Lalanne C."/>
            <person name="Gautier V."/>
            <person name="Ament-Velasquez S.L."/>
            <person name="Kruys A."/>
            <person name="Hutchinson M.I."/>
            <person name="Powell A.J."/>
            <person name="Barry K."/>
            <person name="Miller A.N."/>
            <person name="Grigoriev I.V."/>
            <person name="Debuchy R."/>
            <person name="Gladieux P."/>
            <person name="Hiltunen Thoren M."/>
            <person name="Johannesson H."/>
        </authorList>
    </citation>
    <scope>NUCLEOTIDE SEQUENCE</scope>
    <source>
        <strain evidence="4">CBS 141.50</strain>
    </source>
</reference>
<gene>
    <name evidence="4" type="ORF">C8A04DRAFT_39062</name>
</gene>
<evidence type="ECO:0000259" key="3">
    <source>
        <dbReference type="Pfam" id="PF00857"/>
    </source>
</evidence>
<feature type="domain" description="Isochorismatase-like" evidence="3">
    <location>
        <begin position="3"/>
        <end position="160"/>
    </location>
</feature>
<sequence>MATALFVIDIQNDLATDPNTKIPHSDRIKTASGWILSSARAALESNTPGGSRPSLIVFVQHEESPESGPLVRGSEPWKLVFEPRAGVAKERLVAKSARSTFESNPNLASELRAVGVKEIVAFGIQSECCVESTCNSALEAGFGVTVLSGAHSTYDDSGKSAVDIEREVEERLKTKGAKIVPWENAIAGWE</sequence>
<dbReference type="RefSeq" id="XP_062634817.1">
    <property type="nucleotide sequence ID" value="XM_062784445.1"/>
</dbReference>
<organism evidence="4 5">
    <name type="scientific">Dichotomopilus funicola</name>
    <dbReference type="NCBI Taxonomy" id="1934379"/>
    <lineage>
        <taxon>Eukaryota</taxon>
        <taxon>Fungi</taxon>
        <taxon>Dikarya</taxon>
        <taxon>Ascomycota</taxon>
        <taxon>Pezizomycotina</taxon>
        <taxon>Sordariomycetes</taxon>
        <taxon>Sordariomycetidae</taxon>
        <taxon>Sordariales</taxon>
        <taxon>Chaetomiaceae</taxon>
        <taxon>Dichotomopilus</taxon>
    </lineage>
</organism>
<dbReference type="Proteomes" id="UP001302676">
    <property type="component" value="Unassembled WGS sequence"/>
</dbReference>
<dbReference type="PANTHER" id="PTHR43540">
    <property type="entry name" value="PEROXYUREIDOACRYLATE/UREIDOACRYLATE AMIDOHYDROLASE-RELATED"/>
    <property type="match status" value="1"/>
</dbReference>
<keyword evidence="2" id="KW-0378">Hydrolase</keyword>
<evidence type="ECO:0000256" key="1">
    <source>
        <dbReference type="ARBA" id="ARBA00006336"/>
    </source>
</evidence>
<dbReference type="InterPro" id="IPR050272">
    <property type="entry name" value="Isochorismatase-like_hydrls"/>
</dbReference>
<protein>
    <submittedName>
        <fullName evidence="4">Isochorismatase-like protein</fullName>
    </submittedName>
</protein>
<keyword evidence="5" id="KW-1185">Reference proteome</keyword>
<proteinExistence type="inferred from homology"/>
<accession>A0AAN6UZ59</accession>
<dbReference type="EMBL" id="MU853611">
    <property type="protein sequence ID" value="KAK4141446.1"/>
    <property type="molecule type" value="Genomic_DNA"/>
</dbReference>
<dbReference type="PANTHER" id="PTHR43540:SF6">
    <property type="entry name" value="ISOCHORISMATASE-LIKE DOMAIN-CONTAINING PROTEIN"/>
    <property type="match status" value="1"/>
</dbReference>
<dbReference type="AlphaFoldDB" id="A0AAN6UZ59"/>
<evidence type="ECO:0000313" key="4">
    <source>
        <dbReference type="EMBL" id="KAK4141446.1"/>
    </source>
</evidence>
<comment type="caution">
    <text evidence="4">The sequence shown here is derived from an EMBL/GenBank/DDBJ whole genome shotgun (WGS) entry which is preliminary data.</text>
</comment>
<dbReference type="SUPFAM" id="SSF52499">
    <property type="entry name" value="Isochorismatase-like hydrolases"/>
    <property type="match status" value="1"/>
</dbReference>
<dbReference type="Pfam" id="PF00857">
    <property type="entry name" value="Isochorismatase"/>
    <property type="match status" value="1"/>
</dbReference>
<comment type="similarity">
    <text evidence="1">Belongs to the isochorismatase family.</text>
</comment>
<dbReference type="InterPro" id="IPR036380">
    <property type="entry name" value="Isochorismatase-like_sf"/>
</dbReference>
<reference evidence="4" key="2">
    <citation type="submission" date="2023-05" db="EMBL/GenBank/DDBJ databases">
        <authorList>
            <consortium name="Lawrence Berkeley National Laboratory"/>
            <person name="Steindorff A."/>
            <person name="Hensen N."/>
            <person name="Bonometti L."/>
            <person name="Westerberg I."/>
            <person name="Brannstrom I.O."/>
            <person name="Guillou S."/>
            <person name="Cros-Aarteil S."/>
            <person name="Calhoun S."/>
            <person name="Haridas S."/>
            <person name="Kuo A."/>
            <person name="Mondo S."/>
            <person name="Pangilinan J."/>
            <person name="Riley R."/>
            <person name="Labutti K."/>
            <person name="Andreopoulos B."/>
            <person name="Lipzen A."/>
            <person name="Chen C."/>
            <person name="Yanf M."/>
            <person name="Daum C."/>
            <person name="Ng V."/>
            <person name="Clum A."/>
            <person name="Ohm R."/>
            <person name="Martin F."/>
            <person name="Silar P."/>
            <person name="Natvig D."/>
            <person name="Lalanne C."/>
            <person name="Gautier V."/>
            <person name="Ament-Velasquez S.L."/>
            <person name="Kruys A."/>
            <person name="Hutchinson M.I."/>
            <person name="Powell A.J."/>
            <person name="Barry K."/>
            <person name="Miller A.N."/>
            <person name="Grigoriev I.V."/>
            <person name="Debuchy R."/>
            <person name="Gladieux P."/>
            <person name="Thoren M.H."/>
            <person name="Johannesson H."/>
        </authorList>
    </citation>
    <scope>NUCLEOTIDE SEQUENCE</scope>
    <source>
        <strain evidence="4">CBS 141.50</strain>
    </source>
</reference>
<name>A0AAN6UZ59_9PEZI</name>
<dbReference type="Gene3D" id="3.40.50.850">
    <property type="entry name" value="Isochorismatase-like"/>
    <property type="match status" value="1"/>
</dbReference>
<dbReference type="GeneID" id="87821058"/>